<proteinExistence type="predicted"/>
<evidence type="ECO:0000313" key="2">
    <source>
        <dbReference type="EMBL" id="QJA71984.1"/>
    </source>
</evidence>
<evidence type="ECO:0000313" key="3">
    <source>
        <dbReference type="EMBL" id="QJA85920.1"/>
    </source>
</evidence>
<reference evidence="1" key="1">
    <citation type="submission" date="2020-03" db="EMBL/GenBank/DDBJ databases">
        <title>The deep terrestrial virosphere.</title>
        <authorList>
            <person name="Holmfeldt K."/>
            <person name="Nilsson E."/>
            <person name="Simone D."/>
            <person name="Lopez-Fernandez M."/>
            <person name="Wu X."/>
            <person name="de Brujin I."/>
            <person name="Lundin D."/>
            <person name="Andersson A."/>
            <person name="Bertilsson S."/>
            <person name="Dopson M."/>
        </authorList>
    </citation>
    <scope>NUCLEOTIDE SEQUENCE</scope>
    <source>
        <strain evidence="2">MM415A02961</strain>
        <strain evidence="3">MM415B02160</strain>
        <strain evidence="1">TM448A03388</strain>
    </source>
</reference>
<dbReference type="EMBL" id="MT141915">
    <property type="protein sequence ID" value="QJA71984.1"/>
    <property type="molecule type" value="Genomic_DNA"/>
</dbReference>
<dbReference type="EMBL" id="MT144410">
    <property type="protein sequence ID" value="QJA53297.1"/>
    <property type="molecule type" value="Genomic_DNA"/>
</dbReference>
<dbReference type="AlphaFoldDB" id="A0A6H2A151"/>
<dbReference type="EMBL" id="MT142603">
    <property type="protein sequence ID" value="QJA85920.1"/>
    <property type="molecule type" value="Genomic_DNA"/>
</dbReference>
<gene>
    <name evidence="2" type="ORF">MM415A02961_0004</name>
    <name evidence="3" type="ORF">MM415B02160_0011</name>
    <name evidence="1" type="ORF">TM448A03388_0007</name>
</gene>
<organism evidence="1">
    <name type="scientific">viral metagenome</name>
    <dbReference type="NCBI Taxonomy" id="1070528"/>
    <lineage>
        <taxon>unclassified sequences</taxon>
        <taxon>metagenomes</taxon>
        <taxon>organismal metagenomes</taxon>
    </lineage>
</organism>
<name>A0A6H2A151_9ZZZZ</name>
<accession>A0A6H2A151</accession>
<sequence>MKGYKDVIDDPVCIEDGQELELACCDCGETHLITFEKTKKGLKLYFDRLYSETAKNREQSMLFNGGRAGWILRKR</sequence>
<protein>
    <submittedName>
        <fullName evidence="1">Uncharacterized protein</fullName>
    </submittedName>
</protein>
<evidence type="ECO:0000313" key="1">
    <source>
        <dbReference type="EMBL" id="QJA53297.1"/>
    </source>
</evidence>